<sequence length="117" mass="13111">MEEQHRTPLCSTDLSAFSCLQPEHLAGVLSRHPTLAPLLLQIAEQVPRFFRRDAVKQLRLCPSSGTYTAVDDGVVVEIVVAADDPDANESLDRFDEEWWFDASAQCAVEVVVDIRRE</sequence>
<dbReference type="EMBL" id="JAIRAU010000005">
    <property type="protein sequence ID" value="MBZ5709371.1"/>
    <property type="molecule type" value="Genomic_DNA"/>
</dbReference>
<proteinExistence type="predicted"/>
<organism evidence="1 2">
    <name type="scientific">Nannocystis pusilla</name>
    <dbReference type="NCBI Taxonomy" id="889268"/>
    <lineage>
        <taxon>Bacteria</taxon>
        <taxon>Pseudomonadati</taxon>
        <taxon>Myxococcota</taxon>
        <taxon>Polyangia</taxon>
        <taxon>Nannocystales</taxon>
        <taxon>Nannocystaceae</taxon>
        <taxon>Nannocystis</taxon>
    </lineage>
</organism>
<dbReference type="RefSeq" id="WP_224191142.1">
    <property type="nucleotide sequence ID" value="NZ_JAIRAU010000005.1"/>
</dbReference>
<evidence type="ECO:0000313" key="1">
    <source>
        <dbReference type="EMBL" id="MBZ5709371.1"/>
    </source>
</evidence>
<name>A0ABS7TMB7_9BACT</name>
<keyword evidence="2" id="KW-1185">Reference proteome</keyword>
<evidence type="ECO:0000313" key="2">
    <source>
        <dbReference type="Proteomes" id="UP001139031"/>
    </source>
</evidence>
<comment type="caution">
    <text evidence="1">The sequence shown here is derived from an EMBL/GenBank/DDBJ whole genome shotgun (WGS) entry which is preliminary data.</text>
</comment>
<gene>
    <name evidence="1" type="ORF">K7C98_08875</name>
</gene>
<dbReference type="Proteomes" id="UP001139031">
    <property type="component" value="Unassembled WGS sequence"/>
</dbReference>
<reference evidence="1" key="1">
    <citation type="submission" date="2021-08" db="EMBL/GenBank/DDBJ databases">
        <authorList>
            <person name="Stevens D.C."/>
        </authorList>
    </citation>
    <scope>NUCLEOTIDE SEQUENCE</scope>
    <source>
        <strain evidence="1">DSM 53165</strain>
    </source>
</reference>
<accession>A0ABS7TMB7</accession>
<protein>
    <submittedName>
        <fullName evidence="1">Uncharacterized protein</fullName>
    </submittedName>
</protein>